<dbReference type="AlphaFoldDB" id="A0A285AYQ4"/>
<organism evidence="1 2">
    <name type="scientific">Klebsiella grimontii</name>
    <dbReference type="NCBI Taxonomy" id="2058152"/>
    <lineage>
        <taxon>Bacteria</taxon>
        <taxon>Pseudomonadati</taxon>
        <taxon>Pseudomonadota</taxon>
        <taxon>Gammaproteobacteria</taxon>
        <taxon>Enterobacterales</taxon>
        <taxon>Enterobacteriaceae</taxon>
        <taxon>Klebsiella/Raoultella group</taxon>
        <taxon>Klebsiella</taxon>
    </lineage>
</organism>
<name>A0A285AYQ4_9ENTR</name>
<reference evidence="2" key="1">
    <citation type="submission" date="2017-08" db="EMBL/GenBank/DDBJ databases">
        <authorList>
            <person name="Brisse S."/>
        </authorList>
    </citation>
    <scope>NUCLEOTIDE SEQUENCE [LARGE SCALE GENOMIC DNA]</scope>
    <source>
        <strain evidence="2">06D021</strain>
    </source>
</reference>
<dbReference type="EMBL" id="FZTC01000014">
    <property type="protein sequence ID" value="SNU33829.1"/>
    <property type="molecule type" value="Genomic_DNA"/>
</dbReference>
<gene>
    <name evidence="1" type="ORF">KOSB73_210323</name>
</gene>
<dbReference type="Proteomes" id="UP000220639">
    <property type="component" value="Unassembled WGS sequence"/>
</dbReference>
<evidence type="ECO:0000313" key="2">
    <source>
        <dbReference type="Proteomes" id="UP000220639"/>
    </source>
</evidence>
<sequence>MLSRSRFYHCALLNFFFFHLRYFFLLAEILFSGVTVPLSFGGMQKETGGHVYVVKKHNNFPFVT</sequence>
<accession>A0A285AYQ4</accession>
<protein>
    <submittedName>
        <fullName evidence="1">Uncharacterized protein</fullName>
    </submittedName>
</protein>
<evidence type="ECO:0000313" key="1">
    <source>
        <dbReference type="EMBL" id="SNU33829.1"/>
    </source>
</evidence>
<dbReference type="RefSeq" id="WP_024360351.1">
    <property type="nucleotide sequence ID" value="NZ_CABGLA010000005.1"/>
</dbReference>
<proteinExistence type="predicted"/>